<comment type="caution">
    <text evidence="1">The sequence shown here is derived from an EMBL/GenBank/DDBJ whole genome shotgun (WGS) entry which is preliminary data.</text>
</comment>
<name>A0A4U0X2T0_9PEZI</name>
<dbReference type="OrthoDB" id="2963563at2759"/>
<dbReference type="SUPFAM" id="SSF46689">
    <property type="entry name" value="Homeodomain-like"/>
    <property type="match status" value="1"/>
</dbReference>
<accession>A0A4U0X2T0</accession>
<organism evidence="1 2">
    <name type="scientific">Cryomyces minteri</name>
    <dbReference type="NCBI Taxonomy" id="331657"/>
    <lineage>
        <taxon>Eukaryota</taxon>
        <taxon>Fungi</taxon>
        <taxon>Dikarya</taxon>
        <taxon>Ascomycota</taxon>
        <taxon>Pezizomycotina</taxon>
        <taxon>Dothideomycetes</taxon>
        <taxon>Dothideomycetes incertae sedis</taxon>
        <taxon>Cryomyces</taxon>
    </lineage>
</organism>
<evidence type="ECO:0000313" key="1">
    <source>
        <dbReference type="EMBL" id="TKA70630.1"/>
    </source>
</evidence>
<gene>
    <name evidence="1" type="ORF">B0A49_05850</name>
</gene>
<proteinExistence type="predicted"/>
<reference evidence="1 2" key="1">
    <citation type="submission" date="2017-03" db="EMBL/GenBank/DDBJ databases">
        <title>Genomes of endolithic fungi from Antarctica.</title>
        <authorList>
            <person name="Coleine C."/>
            <person name="Masonjones S."/>
            <person name="Stajich J.E."/>
        </authorList>
    </citation>
    <scope>NUCLEOTIDE SEQUENCE [LARGE SCALE GENOMIC DNA]</scope>
    <source>
        <strain evidence="1 2">CCFEE 5187</strain>
    </source>
</reference>
<dbReference type="Proteomes" id="UP000308768">
    <property type="component" value="Unassembled WGS sequence"/>
</dbReference>
<dbReference type="InterPro" id="IPR009057">
    <property type="entry name" value="Homeodomain-like_sf"/>
</dbReference>
<evidence type="ECO:0000313" key="2">
    <source>
        <dbReference type="Proteomes" id="UP000308768"/>
    </source>
</evidence>
<dbReference type="AlphaFoldDB" id="A0A4U0X2T0"/>
<keyword evidence="2" id="KW-1185">Reference proteome</keyword>
<evidence type="ECO:0008006" key="3">
    <source>
        <dbReference type="Google" id="ProtNLM"/>
    </source>
</evidence>
<dbReference type="EMBL" id="NAJN01000628">
    <property type="protein sequence ID" value="TKA70630.1"/>
    <property type="molecule type" value="Genomic_DNA"/>
</dbReference>
<sequence length="109" mass="12475">MPAPTPDYVRYRIQELLELQIPTDQVCKATGVTIRTVQRIQKNLRVFGQAERPRTSRLGRPPLLTEADKDQMLLKYLKLNPTPYLNEISHYLLREGGVEISSKSIGRAL</sequence>
<protein>
    <recommendedName>
        <fullName evidence="3">Paired domain-containing protein</fullName>
    </recommendedName>
</protein>